<name>A0ABV0XGP3_9TELE</name>
<sequence length="100" mass="11524">MTGISFPTEVYLSRLIFNQHPVLQFLHLSPVSADLVFQVKSTFFWTLQWQRAAMKRARILPDFVQPFPMFVKERSSGHLIAELGMNKDTTTSVSTLIFSF</sequence>
<protein>
    <submittedName>
        <fullName evidence="1">Uncharacterized protein</fullName>
    </submittedName>
</protein>
<dbReference type="EMBL" id="JAHRIP010001864">
    <property type="protein sequence ID" value="MEQ2280595.1"/>
    <property type="molecule type" value="Genomic_DNA"/>
</dbReference>
<organism evidence="1 2">
    <name type="scientific">Ameca splendens</name>
    <dbReference type="NCBI Taxonomy" id="208324"/>
    <lineage>
        <taxon>Eukaryota</taxon>
        <taxon>Metazoa</taxon>
        <taxon>Chordata</taxon>
        <taxon>Craniata</taxon>
        <taxon>Vertebrata</taxon>
        <taxon>Euteleostomi</taxon>
        <taxon>Actinopterygii</taxon>
        <taxon>Neopterygii</taxon>
        <taxon>Teleostei</taxon>
        <taxon>Neoteleostei</taxon>
        <taxon>Acanthomorphata</taxon>
        <taxon>Ovalentaria</taxon>
        <taxon>Atherinomorphae</taxon>
        <taxon>Cyprinodontiformes</taxon>
        <taxon>Goodeidae</taxon>
        <taxon>Ameca</taxon>
    </lineage>
</organism>
<accession>A0ABV0XGP3</accession>
<reference evidence="1 2" key="1">
    <citation type="submission" date="2021-06" db="EMBL/GenBank/DDBJ databases">
        <authorList>
            <person name="Palmer J.M."/>
        </authorList>
    </citation>
    <scope>NUCLEOTIDE SEQUENCE [LARGE SCALE GENOMIC DNA]</scope>
    <source>
        <strain evidence="1 2">AS_MEX2019</strain>
        <tissue evidence="1">Muscle</tissue>
    </source>
</reference>
<evidence type="ECO:0000313" key="1">
    <source>
        <dbReference type="EMBL" id="MEQ2280595.1"/>
    </source>
</evidence>
<evidence type="ECO:0000313" key="2">
    <source>
        <dbReference type="Proteomes" id="UP001469553"/>
    </source>
</evidence>
<gene>
    <name evidence="1" type="ORF">AMECASPLE_021546</name>
</gene>
<dbReference type="Proteomes" id="UP001469553">
    <property type="component" value="Unassembled WGS sequence"/>
</dbReference>
<proteinExistence type="predicted"/>
<comment type="caution">
    <text evidence="1">The sequence shown here is derived from an EMBL/GenBank/DDBJ whole genome shotgun (WGS) entry which is preliminary data.</text>
</comment>
<keyword evidence="2" id="KW-1185">Reference proteome</keyword>